<dbReference type="InterPro" id="IPR018303">
    <property type="entry name" value="ATPase_P-typ_P_site"/>
</dbReference>
<dbReference type="Gene3D" id="3.40.50.1000">
    <property type="entry name" value="HAD superfamily/HAD-like"/>
    <property type="match status" value="1"/>
</dbReference>
<feature type="transmembrane region" description="Helical" evidence="15">
    <location>
        <begin position="379"/>
        <end position="402"/>
    </location>
</feature>
<keyword evidence="4 15" id="KW-1003">Cell membrane</keyword>
<keyword evidence="3" id="KW-0813">Transport</keyword>
<evidence type="ECO:0000256" key="10">
    <source>
        <dbReference type="ARBA" id="ARBA00022842"/>
    </source>
</evidence>
<proteinExistence type="inferred from homology"/>
<evidence type="ECO:0000313" key="18">
    <source>
        <dbReference type="Proteomes" id="UP000503096"/>
    </source>
</evidence>
<dbReference type="InParanoid" id="A0A6M4H6Z9"/>
<dbReference type="GO" id="GO:0016887">
    <property type="term" value="F:ATP hydrolysis activity"/>
    <property type="evidence" value="ECO:0007669"/>
    <property type="project" value="InterPro"/>
</dbReference>
<dbReference type="InterPro" id="IPR008250">
    <property type="entry name" value="ATPase_P-typ_transduc_dom_A_sf"/>
</dbReference>
<dbReference type="CDD" id="cd02079">
    <property type="entry name" value="P-type_ATPase_HM"/>
    <property type="match status" value="1"/>
</dbReference>
<dbReference type="Proteomes" id="UP000503096">
    <property type="component" value="Chromosome"/>
</dbReference>
<feature type="transmembrane region" description="Helical" evidence="15">
    <location>
        <begin position="707"/>
        <end position="724"/>
    </location>
</feature>
<keyword evidence="7 15" id="KW-0479">Metal-binding</keyword>
<comment type="similarity">
    <text evidence="2 15">Belongs to the cation transport ATPase (P-type) (TC 3.A.3) family. Type IB subfamily.</text>
</comment>
<gene>
    <name evidence="17" type="primary">copA</name>
    <name evidence="17" type="ORF">DSM104440_00967</name>
</gene>
<dbReference type="PANTHER" id="PTHR43520:SF5">
    <property type="entry name" value="CATION-TRANSPORTING P-TYPE ATPASE-RELATED"/>
    <property type="match status" value="1"/>
</dbReference>
<evidence type="ECO:0000256" key="7">
    <source>
        <dbReference type="ARBA" id="ARBA00022723"/>
    </source>
</evidence>
<accession>A0A6M4H6Z9</accession>
<feature type="transmembrane region" description="Helical" evidence="15">
    <location>
        <begin position="102"/>
        <end position="126"/>
    </location>
</feature>
<dbReference type="GO" id="GO:0005886">
    <property type="term" value="C:plasma membrane"/>
    <property type="evidence" value="ECO:0007669"/>
    <property type="project" value="UniProtKB-SubCell"/>
</dbReference>
<evidence type="ECO:0000313" key="17">
    <source>
        <dbReference type="EMBL" id="QJR14174.1"/>
    </source>
</evidence>
<dbReference type="Gene3D" id="3.40.1110.10">
    <property type="entry name" value="Calcium-transporting ATPase, cytoplasmic domain N"/>
    <property type="match status" value="1"/>
</dbReference>
<dbReference type="Pfam" id="PF00403">
    <property type="entry name" value="HMA"/>
    <property type="match status" value="1"/>
</dbReference>
<feature type="transmembrane region" description="Helical" evidence="15">
    <location>
        <begin position="681"/>
        <end position="701"/>
    </location>
</feature>
<dbReference type="SUPFAM" id="SSF81653">
    <property type="entry name" value="Calcium ATPase, transduction domain A"/>
    <property type="match status" value="1"/>
</dbReference>
<keyword evidence="9 15" id="KW-0067">ATP-binding</keyword>
<evidence type="ECO:0000259" key="16">
    <source>
        <dbReference type="PROSITE" id="PS50846"/>
    </source>
</evidence>
<dbReference type="InterPro" id="IPR023214">
    <property type="entry name" value="HAD_sf"/>
</dbReference>
<evidence type="ECO:0000256" key="13">
    <source>
        <dbReference type="ARBA" id="ARBA00023065"/>
    </source>
</evidence>
<dbReference type="InterPro" id="IPR036163">
    <property type="entry name" value="HMA_dom_sf"/>
</dbReference>
<dbReference type="GO" id="GO:0005524">
    <property type="term" value="F:ATP binding"/>
    <property type="evidence" value="ECO:0007669"/>
    <property type="project" value="UniProtKB-UniRule"/>
</dbReference>
<dbReference type="SUPFAM" id="SSF55008">
    <property type="entry name" value="HMA, heavy metal-associated domain"/>
    <property type="match status" value="1"/>
</dbReference>
<evidence type="ECO:0000256" key="8">
    <source>
        <dbReference type="ARBA" id="ARBA00022741"/>
    </source>
</evidence>
<protein>
    <submittedName>
        <fullName evidence="17">Copper-exporting P-type ATPase</fullName>
    </submittedName>
</protein>
<keyword evidence="18" id="KW-1185">Reference proteome</keyword>
<dbReference type="SUPFAM" id="SSF81665">
    <property type="entry name" value="Calcium ATPase, transmembrane domain M"/>
    <property type="match status" value="1"/>
</dbReference>
<name>A0A6M4H6Z9_9PROT</name>
<evidence type="ECO:0000256" key="15">
    <source>
        <dbReference type="RuleBase" id="RU362081"/>
    </source>
</evidence>
<dbReference type="SUPFAM" id="SSF56784">
    <property type="entry name" value="HAD-like"/>
    <property type="match status" value="1"/>
</dbReference>
<feature type="domain" description="HMA" evidence="16">
    <location>
        <begin position="23"/>
        <end position="88"/>
    </location>
</feature>
<dbReference type="Pfam" id="PF00122">
    <property type="entry name" value="E1-E2_ATPase"/>
    <property type="match status" value="1"/>
</dbReference>
<dbReference type="KEGG" id="upl:DSM104440_00967"/>
<feature type="transmembrane region" description="Helical" evidence="15">
    <location>
        <begin position="199"/>
        <end position="216"/>
    </location>
</feature>
<dbReference type="GO" id="GO:0043682">
    <property type="term" value="F:P-type divalent copper transporter activity"/>
    <property type="evidence" value="ECO:0007669"/>
    <property type="project" value="TreeGrafter"/>
</dbReference>
<evidence type="ECO:0000256" key="11">
    <source>
        <dbReference type="ARBA" id="ARBA00022967"/>
    </source>
</evidence>
<reference evidence="17 18" key="1">
    <citation type="submission" date="2020-04" db="EMBL/GenBank/DDBJ databases">
        <title>Usitatibacter rugosus gen. nov., sp. nov. and Usitatibacter palustris sp. nov., novel members of Usitatibacteraceae fam. nov. within the order Nitrosomonadales isolated from soil.</title>
        <authorList>
            <person name="Huber K.J."/>
            <person name="Neumann-Schaal M."/>
            <person name="Geppert A."/>
            <person name="Luckner M."/>
            <person name="Wanner G."/>
            <person name="Overmann J."/>
        </authorList>
    </citation>
    <scope>NUCLEOTIDE SEQUENCE [LARGE SCALE GENOMIC DNA]</scope>
    <source>
        <strain evidence="17 18">Swamp67</strain>
    </source>
</reference>
<dbReference type="InterPro" id="IPR023298">
    <property type="entry name" value="ATPase_P-typ_TM_dom_sf"/>
</dbReference>
<dbReference type="PROSITE" id="PS00154">
    <property type="entry name" value="ATPASE_E1_E2"/>
    <property type="match status" value="1"/>
</dbReference>
<dbReference type="Gene3D" id="3.30.70.100">
    <property type="match status" value="1"/>
</dbReference>
<feature type="transmembrane region" description="Helical" evidence="15">
    <location>
        <begin position="351"/>
        <end position="373"/>
    </location>
</feature>
<evidence type="ECO:0000256" key="1">
    <source>
        <dbReference type="ARBA" id="ARBA00004651"/>
    </source>
</evidence>
<dbReference type="Pfam" id="PF00702">
    <property type="entry name" value="Hydrolase"/>
    <property type="match status" value="1"/>
</dbReference>
<dbReference type="InterPro" id="IPR059000">
    <property type="entry name" value="ATPase_P-type_domA"/>
</dbReference>
<evidence type="ECO:0000256" key="9">
    <source>
        <dbReference type="ARBA" id="ARBA00022840"/>
    </source>
</evidence>
<keyword evidence="14 15" id="KW-0472">Membrane</keyword>
<dbReference type="InterPro" id="IPR036412">
    <property type="entry name" value="HAD-like_sf"/>
</dbReference>
<dbReference type="InterPro" id="IPR001757">
    <property type="entry name" value="P_typ_ATPase"/>
</dbReference>
<keyword evidence="11" id="KW-1278">Translocase</keyword>
<keyword evidence="12 15" id="KW-1133">Transmembrane helix</keyword>
<feature type="transmembrane region" description="Helical" evidence="15">
    <location>
        <begin position="138"/>
        <end position="163"/>
    </location>
</feature>
<dbReference type="NCBIfam" id="TIGR01511">
    <property type="entry name" value="ATPase-IB1_Cu"/>
    <property type="match status" value="1"/>
</dbReference>
<dbReference type="Gene3D" id="2.70.150.10">
    <property type="entry name" value="Calcium-transporting ATPase, cytoplasmic transduction domain A"/>
    <property type="match status" value="1"/>
</dbReference>
<organism evidence="17 18">
    <name type="scientific">Usitatibacter palustris</name>
    <dbReference type="NCBI Taxonomy" id="2732487"/>
    <lineage>
        <taxon>Bacteria</taxon>
        <taxon>Pseudomonadati</taxon>
        <taxon>Pseudomonadota</taxon>
        <taxon>Betaproteobacteria</taxon>
        <taxon>Nitrosomonadales</taxon>
        <taxon>Usitatibacteraceae</taxon>
        <taxon>Usitatibacter</taxon>
    </lineage>
</organism>
<evidence type="ECO:0000256" key="6">
    <source>
        <dbReference type="ARBA" id="ARBA00022692"/>
    </source>
</evidence>
<dbReference type="NCBIfam" id="TIGR01494">
    <property type="entry name" value="ATPase_P-type"/>
    <property type="match status" value="1"/>
</dbReference>
<dbReference type="NCBIfam" id="TIGR01525">
    <property type="entry name" value="ATPase-IB_hvy"/>
    <property type="match status" value="1"/>
</dbReference>
<dbReference type="PROSITE" id="PS50846">
    <property type="entry name" value="HMA_2"/>
    <property type="match status" value="1"/>
</dbReference>
<dbReference type="PANTHER" id="PTHR43520">
    <property type="entry name" value="ATP7, ISOFORM B"/>
    <property type="match status" value="1"/>
</dbReference>
<sequence>MDNCCEGQSYVDALGKSQPAGGAETTLEVEGASCGACVARIETALRAVPGVSVASFNLATRRASVSHATTITKGELEAAVARAGYRATTGARRDPARDRRTALWRAGVAGLAMMQVMMLAWPAYIADEGTLTWDQERLLSFAALLLTIPVLAFSAIPIWVNAWRGLRAGHPGMDVPVALGLIAATIASLPATFHGGPVYYESVAMFVFFLATARWFEARALAATVASSEALARLLPRKAVRLTAQGQREAVEPAALVPGDLVWIAAGDAAPADCTLEEGQTDFNEALLTGESAPAAKRAGDAILAGSVNLSAPVRARVTRAGEEQTLSVVRRLVERAAASKPRWALLADRYASHFVVGVVLLAAIAAVAWSFIDPARALPVAMAVLVVSCPCALSLATPVALTASANALAARGVLVTDGAAIERLADIDRVVFDKTGTLTTGRLRIATIDVLGDVDELRCLQIAAALEQAMPHPIAHALVASGARPLAVKALLAVPGAGVEARLDGVVHRVGSAQFCREIAGEPPTLPPEDDSPRVALVREGAWLAVIRFDDTLRTEAPEVIARLRELGVESSLVSGDRAPVVDRVARATRITHAVSAASPDDKLQILEGFRATGEKVAMVGDGVNDAPSLAAAHVAIALGQGAALAQSQAGLVLINPSLMAIPEAIETARRTRRVIAQNLAWAAGYNLVTIPLAAAGVLAPWMASLGMSVSSLLVVLNALRIARPKR</sequence>
<evidence type="ECO:0000256" key="12">
    <source>
        <dbReference type="ARBA" id="ARBA00022989"/>
    </source>
</evidence>
<dbReference type="PRINTS" id="PR00119">
    <property type="entry name" value="CATATPASE"/>
</dbReference>
<feature type="transmembrane region" description="Helical" evidence="15">
    <location>
        <begin position="175"/>
        <end position="193"/>
    </location>
</feature>
<keyword evidence="10" id="KW-0460">Magnesium</keyword>
<evidence type="ECO:0000256" key="2">
    <source>
        <dbReference type="ARBA" id="ARBA00006024"/>
    </source>
</evidence>
<keyword evidence="8 15" id="KW-0547">Nucleotide-binding</keyword>
<dbReference type="InterPro" id="IPR006121">
    <property type="entry name" value="HMA_dom"/>
</dbReference>
<evidence type="ECO:0000256" key="5">
    <source>
        <dbReference type="ARBA" id="ARBA00022553"/>
    </source>
</evidence>
<dbReference type="NCBIfam" id="TIGR01512">
    <property type="entry name" value="ATPase-IB2_Cd"/>
    <property type="match status" value="1"/>
</dbReference>
<keyword evidence="13" id="KW-0406">Ion transport</keyword>
<dbReference type="GO" id="GO:0005507">
    <property type="term" value="F:copper ion binding"/>
    <property type="evidence" value="ECO:0007669"/>
    <property type="project" value="TreeGrafter"/>
</dbReference>
<comment type="subcellular location">
    <subcellularLocation>
        <location evidence="1">Cell membrane</location>
        <topology evidence="1">Multi-pass membrane protein</topology>
    </subcellularLocation>
</comment>
<dbReference type="InterPro" id="IPR023299">
    <property type="entry name" value="ATPase_P-typ_cyto_dom_N"/>
</dbReference>
<dbReference type="EMBL" id="CP053073">
    <property type="protein sequence ID" value="QJR14174.1"/>
    <property type="molecule type" value="Genomic_DNA"/>
</dbReference>
<dbReference type="PRINTS" id="PR00120">
    <property type="entry name" value="HATPASE"/>
</dbReference>
<keyword evidence="6 15" id="KW-0812">Transmembrane</keyword>
<dbReference type="GO" id="GO:0055070">
    <property type="term" value="P:copper ion homeostasis"/>
    <property type="evidence" value="ECO:0007669"/>
    <property type="project" value="TreeGrafter"/>
</dbReference>
<evidence type="ECO:0000256" key="14">
    <source>
        <dbReference type="ARBA" id="ARBA00023136"/>
    </source>
</evidence>
<dbReference type="AlphaFoldDB" id="A0A6M4H6Z9"/>
<dbReference type="RefSeq" id="WP_171160959.1">
    <property type="nucleotide sequence ID" value="NZ_CP053073.1"/>
</dbReference>
<evidence type="ECO:0000256" key="3">
    <source>
        <dbReference type="ARBA" id="ARBA00022448"/>
    </source>
</evidence>
<keyword evidence="5" id="KW-0597">Phosphoprotein</keyword>
<evidence type="ECO:0000256" key="4">
    <source>
        <dbReference type="ARBA" id="ARBA00022475"/>
    </source>
</evidence>
<dbReference type="CDD" id="cd00371">
    <property type="entry name" value="HMA"/>
    <property type="match status" value="1"/>
</dbReference>
<dbReference type="InterPro" id="IPR027256">
    <property type="entry name" value="P-typ_ATPase_IB"/>
</dbReference>